<evidence type="ECO:0000259" key="2">
    <source>
        <dbReference type="SMART" id="SM00903"/>
    </source>
</evidence>
<accession>A0ABW1C8Y1</accession>
<dbReference type="Proteomes" id="UP001596096">
    <property type="component" value="Unassembled WGS sequence"/>
</dbReference>
<dbReference type="GO" id="GO:0016491">
    <property type="term" value="F:oxidoreductase activity"/>
    <property type="evidence" value="ECO:0007669"/>
    <property type="project" value="UniProtKB-KW"/>
</dbReference>
<keyword evidence="1 3" id="KW-0560">Oxidoreductase</keyword>
<proteinExistence type="predicted"/>
<sequence length="173" mass="18324">MDAQPVPSEQTVHPDQFRHVIGHFPTGVAVLTTVVEGEGHGATVSALTSLSMEPPMLLVCLKHTSRTLSAIKRRGSFLVNLLAEDQAHVAAHFATREGAKIAPPDPEGEGLPVVPGALGAIECEVESMVRGGSHLVITATVRRAEVFGGRPLTYYRGRFGGFVPALTLVKPSD</sequence>
<gene>
    <name evidence="3" type="ORF">ACFPUY_44420</name>
</gene>
<protein>
    <submittedName>
        <fullName evidence="3">Flavin reductase family protein</fullName>
        <ecNumber evidence="3">1.5.1.-</ecNumber>
    </submittedName>
</protein>
<dbReference type="InterPro" id="IPR050268">
    <property type="entry name" value="NADH-dep_flavin_reductase"/>
</dbReference>
<evidence type="ECO:0000256" key="1">
    <source>
        <dbReference type="ARBA" id="ARBA00023002"/>
    </source>
</evidence>
<dbReference type="RefSeq" id="WP_219545656.1">
    <property type="nucleotide sequence ID" value="NZ_JAHKRN010000017.1"/>
</dbReference>
<name>A0ABW1C8Y1_9ACTN</name>
<dbReference type="SMART" id="SM00903">
    <property type="entry name" value="Flavin_Reduct"/>
    <property type="match status" value="1"/>
</dbReference>
<comment type="caution">
    <text evidence="3">The sequence shown here is derived from an EMBL/GenBank/DDBJ whole genome shotgun (WGS) entry which is preliminary data.</text>
</comment>
<reference evidence="4" key="1">
    <citation type="journal article" date="2019" name="Int. J. Syst. Evol. Microbiol.">
        <title>The Global Catalogue of Microorganisms (GCM) 10K type strain sequencing project: providing services to taxonomists for standard genome sequencing and annotation.</title>
        <authorList>
            <consortium name="The Broad Institute Genomics Platform"/>
            <consortium name="The Broad Institute Genome Sequencing Center for Infectious Disease"/>
            <person name="Wu L."/>
            <person name="Ma J."/>
        </authorList>
    </citation>
    <scope>NUCLEOTIDE SEQUENCE [LARGE SCALE GENOMIC DNA]</scope>
    <source>
        <strain evidence="4">CGMCC 4.7106</strain>
    </source>
</reference>
<dbReference type="EMBL" id="JBHSNW010000055">
    <property type="protein sequence ID" value="MFC5822170.1"/>
    <property type="molecule type" value="Genomic_DNA"/>
</dbReference>
<dbReference type="PANTHER" id="PTHR30466:SF11">
    <property type="entry name" value="FLAVIN-DEPENDENT MONOOXYGENASE, REDUCTASE SUBUNIT HSAB"/>
    <property type="match status" value="1"/>
</dbReference>
<dbReference type="Pfam" id="PF01613">
    <property type="entry name" value="Flavin_Reduct"/>
    <property type="match status" value="1"/>
</dbReference>
<keyword evidence="4" id="KW-1185">Reference proteome</keyword>
<evidence type="ECO:0000313" key="3">
    <source>
        <dbReference type="EMBL" id="MFC5822170.1"/>
    </source>
</evidence>
<dbReference type="InterPro" id="IPR002563">
    <property type="entry name" value="Flavin_Rdtase-like_dom"/>
</dbReference>
<feature type="domain" description="Flavin reductase like" evidence="2">
    <location>
        <begin position="21"/>
        <end position="161"/>
    </location>
</feature>
<dbReference type="PANTHER" id="PTHR30466">
    <property type="entry name" value="FLAVIN REDUCTASE"/>
    <property type="match status" value="1"/>
</dbReference>
<organism evidence="3 4">
    <name type="scientific">Nonomuraea harbinensis</name>
    <dbReference type="NCBI Taxonomy" id="1286938"/>
    <lineage>
        <taxon>Bacteria</taxon>
        <taxon>Bacillati</taxon>
        <taxon>Actinomycetota</taxon>
        <taxon>Actinomycetes</taxon>
        <taxon>Streptosporangiales</taxon>
        <taxon>Streptosporangiaceae</taxon>
        <taxon>Nonomuraea</taxon>
    </lineage>
</organism>
<dbReference type="EC" id="1.5.1.-" evidence="3"/>
<evidence type="ECO:0000313" key="4">
    <source>
        <dbReference type="Proteomes" id="UP001596096"/>
    </source>
</evidence>